<protein>
    <submittedName>
        <fullName evidence="8">MFS transporter</fullName>
    </submittedName>
</protein>
<dbReference type="Proteomes" id="UP000279029">
    <property type="component" value="Chromosome"/>
</dbReference>
<keyword evidence="2" id="KW-0813">Transport</keyword>
<feature type="domain" description="Major facilitator superfamily (MFS) profile" evidence="7">
    <location>
        <begin position="19"/>
        <end position="418"/>
    </location>
</feature>
<feature type="transmembrane region" description="Helical" evidence="6">
    <location>
        <begin position="85"/>
        <end position="104"/>
    </location>
</feature>
<name>A0A3P7S1F4_9FIRM</name>
<dbReference type="InterPro" id="IPR020846">
    <property type="entry name" value="MFS_dom"/>
</dbReference>
<evidence type="ECO:0000256" key="4">
    <source>
        <dbReference type="ARBA" id="ARBA00022989"/>
    </source>
</evidence>
<accession>A0A3P7S1F4</accession>
<dbReference type="GO" id="GO:0022857">
    <property type="term" value="F:transmembrane transporter activity"/>
    <property type="evidence" value="ECO:0007669"/>
    <property type="project" value="InterPro"/>
</dbReference>
<dbReference type="PANTHER" id="PTHR11360:SF308">
    <property type="entry name" value="BLL3089 PROTEIN"/>
    <property type="match status" value="1"/>
</dbReference>
<dbReference type="InterPro" id="IPR011701">
    <property type="entry name" value="MFS"/>
</dbReference>
<evidence type="ECO:0000259" key="7">
    <source>
        <dbReference type="PROSITE" id="PS50850"/>
    </source>
</evidence>
<dbReference type="PROSITE" id="PS50850">
    <property type="entry name" value="MFS"/>
    <property type="match status" value="1"/>
</dbReference>
<reference evidence="8 9" key="1">
    <citation type="submission" date="2018-09" db="EMBL/GenBank/DDBJ databases">
        <authorList>
            <person name="Postec A."/>
        </authorList>
    </citation>
    <scope>NUCLEOTIDE SEQUENCE [LARGE SCALE GENOMIC DNA]</scope>
    <source>
        <strain evidence="8">70B-A</strain>
    </source>
</reference>
<organism evidence="8 9">
    <name type="scientific">Petrocella atlantisensis</name>
    <dbReference type="NCBI Taxonomy" id="2173034"/>
    <lineage>
        <taxon>Bacteria</taxon>
        <taxon>Bacillati</taxon>
        <taxon>Bacillota</taxon>
        <taxon>Clostridia</taxon>
        <taxon>Lachnospirales</taxon>
        <taxon>Vallitaleaceae</taxon>
        <taxon>Petrocella</taxon>
    </lineage>
</organism>
<dbReference type="PANTHER" id="PTHR11360">
    <property type="entry name" value="MONOCARBOXYLATE TRANSPORTER"/>
    <property type="match status" value="1"/>
</dbReference>
<dbReference type="GO" id="GO:0005886">
    <property type="term" value="C:plasma membrane"/>
    <property type="evidence" value="ECO:0007669"/>
    <property type="project" value="UniProtKB-SubCell"/>
</dbReference>
<feature type="transmembrane region" description="Helical" evidence="6">
    <location>
        <begin position="240"/>
        <end position="262"/>
    </location>
</feature>
<proteinExistence type="predicted"/>
<feature type="transmembrane region" description="Helical" evidence="6">
    <location>
        <begin position="274"/>
        <end position="293"/>
    </location>
</feature>
<evidence type="ECO:0000313" key="8">
    <source>
        <dbReference type="EMBL" id="VDN46729.1"/>
    </source>
</evidence>
<evidence type="ECO:0000256" key="1">
    <source>
        <dbReference type="ARBA" id="ARBA00004651"/>
    </source>
</evidence>
<feature type="transmembrane region" description="Helical" evidence="6">
    <location>
        <begin position="392"/>
        <end position="413"/>
    </location>
</feature>
<sequence>MQKKIALKLNQYGFYGWFILFLSAIAMFFSSPGQTYSISVFIDSYILEFGYSRTLISSIYSMATVLSGILMIFVGKAVDHFGSRFMLVTVGILLTLTAFFNSFVANIPMIFVGFFLLRFLGQGSLTLIPASLVPQWFDKRRALAISLLSLGTIFGNLLVPAFNLHMINTYGWSNAWRSWGLLLLFVLVPLMWFFIVNKPEDIGLLPDNKARTDNLTADQVFDAMAKKSFSLSEALRTKEFWFVGIISMIIPMVTTGMMFHFFSLMASKGIPESSAAFVIGLVALPGFLIPVIAGTIIDKYRSKHILMMTLGLLTLDLLFMLKVQTVIEASIFILIYGLVTNVQNVTTNVIWVRYFGRLHLGSIRGAATVFMVIGSAFGTIPFGLSYDLTGDYQAVFIVMALATILGMIMALFIKKPVK</sequence>
<feature type="transmembrane region" description="Helical" evidence="6">
    <location>
        <begin position="51"/>
        <end position="73"/>
    </location>
</feature>
<evidence type="ECO:0000256" key="2">
    <source>
        <dbReference type="ARBA" id="ARBA00022448"/>
    </source>
</evidence>
<dbReference type="InterPro" id="IPR036259">
    <property type="entry name" value="MFS_trans_sf"/>
</dbReference>
<dbReference type="SUPFAM" id="SSF103473">
    <property type="entry name" value="MFS general substrate transporter"/>
    <property type="match status" value="1"/>
</dbReference>
<dbReference type="OrthoDB" id="182417at2"/>
<feature type="transmembrane region" description="Helical" evidence="6">
    <location>
        <begin position="176"/>
        <end position="196"/>
    </location>
</feature>
<dbReference type="InterPro" id="IPR050327">
    <property type="entry name" value="Proton-linked_MCT"/>
</dbReference>
<feature type="transmembrane region" description="Helical" evidence="6">
    <location>
        <begin position="363"/>
        <end position="386"/>
    </location>
</feature>
<evidence type="ECO:0000256" key="3">
    <source>
        <dbReference type="ARBA" id="ARBA00022692"/>
    </source>
</evidence>
<comment type="subcellular location">
    <subcellularLocation>
        <location evidence="1">Cell membrane</location>
        <topology evidence="1">Multi-pass membrane protein</topology>
    </subcellularLocation>
</comment>
<evidence type="ECO:0000256" key="6">
    <source>
        <dbReference type="SAM" id="Phobius"/>
    </source>
</evidence>
<evidence type="ECO:0000313" key="9">
    <source>
        <dbReference type="Proteomes" id="UP000279029"/>
    </source>
</evidence>
<dbReference type="KEGG" id="cbar:PATL70BA_0854"/>
<dbReference type="Pfam" id="PF07690">
    <property type="entry name" value="MFS_1"/>
    <property type="match status" value="1"/>
</dbReference>
<feature type="transmembrane region" description="Helical" evidence="6">
    <location>
        <begin position="142"/>
        <end position="164"/>
    </location>
</feature>
<keyword evidence="4 6" id="KW-1133">Transmembrane helix</keyword>
<keyword evidence="5 6" id="KW-0472">Membrane</keyword>
<feature type="transmembrane region" description="Helical" evidence="6">
    <location>
        <begin position="12"/>
        <end position="31"/>
    </location>
</feature>
<dbReference type="Gene3D" id="1.20.1250.20">
    <property type="entry name" value="MFS general substrate transporter like domains"/>
    <property type="match status" value="2"/>
</dbReference>
<keyword evidence="9" id="KW-1185">Reference proteome</keyword>
<keyword evidence="3 6" id="KW-0812">Transmembrane</keyword>
<dbReference type="RefSeq" id="WP_125136180.1">
    <property type="nucleotide sequence ID" value="NZ_LR130778.1"/>
</dbReference>
<evidence type="ECO:0000256" key="5">
    <source>
        <dbReference type="ARBA" id="ARBA00023136"/>
    </source>
</evidence>
<gene>
    <name evidence="8" type="ORF">PATL70BA_0854</name>
</gene>
<dbReference type="EMBL" id="LR130778">
    <property type="protein sequence ID" value="VDN46729.1"/>
    <property type="molecule type" value="Genomic_DNA"/>
</dbReference>
<dbReference type="AlphaFoldDB" id="A0A3P7S1F4"/>